<accession>A0AAW1VXB2</accession>
<evidence type="ECO:0000313" key="3">
    <source>
        <dbReference type="Proteomes" id="UP001457282"/>
    </source>
</evidence>
<reference evidence="2 3" key="1">
    <citation type="journal article" date="2023" name="G3 (Bethesda)">
        <title>A chromosome-length genome assembly and annotation of blackberry (Rubus argutus, cv. 'Hillquist').</title>
        <authorList>
            <person name="Bruna T."/>
            <person name="Aryal R."/>
            <person name="Dudchenko O."/>
            <person name="Sargent D.J."/>
            <person name="Mead D."/>
            <person name="Buti M."/>
            <person name="Cavallini A."/>
            <person name="Hytonen T."/>
            <person name="Andres J."/>
            <person name="Pham M."/>
            <person name="Weisz D."/>
            <person name="Mascagni F."/>
            <person name="Usai G."/>
            <person name="Natali L."/>
            <person name="Bassil N."/>
            <person name="Fernandez G.E."/>
            <person name="Lomsadze A."/>
            <person name="Armour M."/>
            <person name="Olukolu B."/>
            <person name="Poorten T."/>
            <person name="Britton C."/>
            <person name="Davik J."/>
            <person name="Ashrafi H."/>
            <person name="Aiden E.L."/>
            <person name="Borodovsky M."/>
            <person name="Worthington M."/>
        </authorList>
    </citation>
    <scope>NUCLEOTIDE SEQUENCE [LARGE SCALE GENOMIC DNA]</scope>
    <source>
        <strain evidence="2">PI 553951</strain>
    </source>
</reference>
<feature type="compositionally biased region" description="Polar residues" evidence="1">
    <location>
        <begin position="66"/>
        <end position="84"/>
    </location>
</feature>
<feature type="compositionally biased region" description="Polar residues" evidence="1">
    <location>
        <begin position="99"/>
        <end position="119"/>
    </location>
</feature>
<sequence>MNRGFKSRSGKVLFEEGPNPENQPPHSPATSSNTLPLPCPNAQLSKEILAIYLPKFVKGEDVPETRVTTRPNPNNGGYQFTTPPRANRSRRHSGPHLSPTAQIPTESLNISGDSISDMESTAHYPGARTPESHADSFGGVGQDSSAEVGLDSSIGVVPFSASPLANYNFTEEWLHRKSLKTLEPKKEKFPKNESF</sequence>
<gene>
    <name evidence="2" type="ORF">M0R45_035563</name>
</gene>
<feature type="region of interest" description="Disordered" evidence="1">
    <location>
        <begin position="1"/>
        <end position="40"/>
    </location>
</feature>
<evidence type="ECO:0000313" key="2">
    <source>
        <dbReference type="EMBL" id="KAK9911667.1"/>
    </source>
</evidence>
<comment type="caution">
    <text evidence="2">The sequence shown here is derived from an EMBL/GenBank/DDBJ whole genome shotgun (WGS) entry which is preliminary data.</text>
</comment>
<organism evidence="2 3">
    <name type="scientific">Rubus argutus</name>
    <name type="common">Southern blackberry</name>
    <dbReference type="NCBI Taxonomy" id="59490"/>
    <lineage>
        <taxon>Eukaryota</taxon>
        <taxon>Viridiplantae</taxon>
        <taxon>Streptophyta</taxon>
        <taxon>Embryophyta</taxon>
        <taxon>Tracheophyta</taxon>
        <taxon>Spermatophyta</taxon>
        <taxon>Magnoliopsida</taxon>
        <taxon>eudicotyledons</taxon>
        <taxon>Gunneridae</taxon>
        <taxon>Pentapetalae</taxon>
        <taxon>rosids</taxon>
        <taxon>fabids</taxon>
        <taxon>Rosales</taxon>
        <taxon>Rosaceae</taxon>
        <taxon>Rosoideae</taxon>
        <taxon>Rosoideae incertae sedis</taxon>
        <taxon>Rubus</taxon>
    </lineage>
</organism>
<dbReference type="Proteomes" id="UP001457282">
    <property type="component" value="Unassembled WGS sequence"/>
</dbReference>
<dbReference type="EMBL" id="JBEDUW010000007">
    <property type="protein sequence ID" value="KAK9911667.1"/>
    <property type="molecule type" value="Genomic_DNA"/>
</dbReference>
<keyword evidence="3" id="KW-1185">Reference proteome</keyword>
<proteinExistence type="predicted"/>
<protein>
    <submittedName>
        <fullName evidence="2">Uncharacterized protein</fullName>
    </submittedName>
</protein>
<dbReference type="AlphaFoldDB" id="A0AAW1VXB2"/>
<feature type="region of interest" description="Disordered" evidence="1">
    <location>
        <begin position="59"/>
        <end position="146"/>
    </location>
</feature>
<name>A0AAW1VXB2_RUBAR</name>
<evidence type="ECO:0000256" key="1">
    <source>
        <dbReference type="SAM" id="MobiDB-lite"/>
    </source>
</evidence>